<dbReference type="PANTHER" id="PTHR28118">
    <property type="entry name" value="POLYNUCLEOTIDE 5'-TRIPHOSPHATASE-RELATED"/>
    <property type="match status" value="1"/>
</dbReference>
<keyword evidence="16" id="KW-1185">Reference proteome</keyword>
<dbReference type="Pfam" id="PF00069">
    <property type="entry name" value="Pkinase"/>
    <property type="match status" value="1"/>
</dbReference>
<feature type="compositionally biased region" description="Polar residues" evidence="13">
    <location>
        <begin position="731"/>
        <end position="742"/>
    </location>
</feature>
<dbReference type="EC" id="3.6.1.74" evidence="11"/>
<feature type="binding site" evidence="10">
    <location>
        <position position="204"/>
    </location>
    <ligand>
        <name>ATP</name>
        <dbReference type="ChEBI" id="CHEBI:30616"/>
    </ligand>
</feature>
<evidence type="ECO:0000256" key="2">
    <source>
        <dbReference type="ARBA" id="ARBA00004123"/>
    </source>
</evidence>
<evidence type="ECO:0000256" key="5">
    <source>
        <dbReference type="ARBA" id="ARBA00022741"/>
    </source>
</evidence>
<dbReference type="InterPro" id="IPR040343">
    <property type="entry name" value="Cet1/Ctl1"/>
</dbReference>
<proteinExistence type="inferred from homology"/>
<dbReference type="GO" id="GO:0030447">
    <property type="term" value="P:filamentous growth"/>
    <property type="evidence" value="ECO:0007669"/>
    <property type="project" value="UniProtKB-ARBA"/>
</dbReference>
<evidence type="ECO:0000256" key="12">
    <source>
        <dbReference type="SAM" id="Coils"/>
    </source>
</evidence>
<sequence>MTDAKKKQVPVSTVHEGVLMRIASKVSPAKLFSSKDKEKNVLSSDEQQRPKKLSVEFLIPSDEDNNENDNHKNTSHDINSSHNINSQHSTFQNSLRARSKSTSCLTGPRLEYNPYGIYNHQNIQRLGSAFGNGNSGKNESDTILPSPTSTPNDHLPEFYHEEIQNFEEKYKLSDNDIGFGGSATIKKVFIKNDNNKNHQYFALKKFSIYTSESLDKYYNRVATEYTITRGLIHLHTISCYELLQLPLTLQRAWGMVLPYYNYDLYKLIKNPEWKKVSFSEKMCVFKQVCFGLKFIHEQDFAHLDIKADNVMVARNGIMKITDFGCSEIGHTEYGNFQSKVALKSIRLGTPPYQPPEVAKYSIIDNRDSRQPYCPFKFDYWSLGILLYVIAFGKIPFNSTKDSDTGFQLFKAEYTYYLETNPLFSKDLSTKIPKNGSFSDPHGYDPNLIYIFWRLCDPNTKTRMTLPKLFHNKFFQGLEMCVNERLYECNFCKHEKSKQMKFDIPLGDTTEVSMQNEIKHSLWDDIPTICSTDQEQNNINNADNTAFKNNKETFDNGRYINSDINDNSLPVVDECEGEYECENSIENELKRCNLDKNYITSHARTSESASSSIKRRNSLGFLNSQSFKAMTPTYPSVCRQTSHNPFSFAYPEKASNSYFSDDDYQDAEKYMIVNFDDICDACNYKVVPHSHNMFDDEYSTPSLPKQKLERGSSQPRLSIHSLMNDEEENDTKNVISTNHPSSSQRKEESIESLPKRDIQVDKDPRSSAIPKPMVSTSTSDSIPTLDQRVAPFLPSDENGIMKDSVKNSEEENLRSEPKLQVINTSESQSDQSNFTKSKSSISPLDNQSSVVKVSEKPPLPQTKSSEDDDVTLSNGNEDEKKKEKEKEKEKEKGKENKVVNNDHKTSNINNSKKNETPIKDNYPIIGKEDKIAIEQVVNSKEESEKKMHKQIQKLEDLKKKEEIENFVEGKPKRYKNKPTWAQDYIPTFSQNSNSQNEGYGFKSDSSSFNNISKLSIPSITCSIPRNDFNKLVTEWIWANIEGVKQDYLDVPNITDYIEIESKLGNIWDKVKDRRIQLPVNTECVVATEYVNQECFFKPGITLENYNDLKSFISKLITEAAEHSGNGKPESKFIIENSHVVDLIASDSRRMDKPISGRVSLDIKTKRKTNSISKQRISDLYLHFPNGLFDIRLSLSVELPQELNDAAFEVFKKRVTLEREKERISYIHHATFTRIDLTKVREKNNRVPKYELELEINTPALLKSMNNVMEDPLYYIDL</sequence>
<dbReference type="GO" id="GO:0004651">
    <property type="term" value="F:polynucleotide 5'-phosphatase activity"/>
    <property type="evidence" value="ECO:0007669"/>
    <property type="project" value="UniProtKB-UniRule"/>
</dbReference>
<feature type="compositionally biased region" description="Polar residues" evidence="13">
    <location>
        <begin position="820"/>
        <end position="850"/>
    </location>
</feature>
<dbReference type="InterPro" id="IPR008271">
    <property type="entry name" value="Ser/Thr_kinase_AS"/>
</dbReference>
<name>A0A9P6WI77_9ASCO</name>
<dbReference type="InterPro" id="IPR033469">
    <property type="entry name" value="CYTH-like_dom_sf"/>
</dbReference>
<organism evidence="15 16">
    <name type="scientific">Pichia californica</name>
    <dbReference type="NCBI Taxonomy" id="460514"/>
    <lineage>
        <taxon>Eukaryota</taxon>
        <taxon>Fungi</taxon>
        <taxon>Dikarya</taxon>
        <taxon>Ascomycota</taxon>
        <taxon>Saccharomycotina</taxon>
        <taxon>Pichiomycetes</taxon>
        <taxon>Pichiales</taxon>
        <taxon>Pichiaceae</taxon>
        <taxon>Pichia</taxon>
    </lineage>
</organism>
<gene>
    <name evidence="15" type="primary">PTK2_2</name>
    <name evidence="15" type="ORF">C6P40_003868</name>
</gene>
<evidence type="ECO:0000256" key="6">
    <source>
        <dbReference type="ARBA" id="ARBA00022801"/>
    </source>
</evidence>
<evidence type="ECO:0000313" key="16">
    <source>
        <dbReference type="Proteomes" id="UP000697127"/>
    </source>
</evidence>
<feature type="compositionally biased region" description="Polar residues" evidence="13">
    <location>
        <begin position="773"/>
        <end position="783"/>
    </location>
</feature>
<feature type="region of interest" description="Disordered" evidence="13">
    <location>
        <begin position="696"/>
        <end position="920"/>
    </location>
</feature>
<dbReference type="Gene3D" id="3.20.100.10">
    <property type="entry name" value="mRNA triphosphatase Cet1-like"/>
    <property type="match status" value="1"/>
</dbReference>
<accession>A0A9P6WI77</accession>
<evidence type="ECO:0000256" key="9">
    <source>
        <dbReference type="ARBA" id="ARBA00047740"/>
    </source>
</evidence>
<evidence type="ECO:0000313" key="15">
    <source>
        <dbReference type="EMBL" id="KAG0686533.1"/>
    </source>
</evidence>
<comment type="subcellular location">
    <subcellularLocation>
        <location evidence="2 11">Nucleus</location>
    </subcellularLocation>
</comment>
<feature type="compositionally biased region" description="Basic and acidic residues" evidence="13">
    <location>
        <begin position="743"/>
        <end position="764"/>
    </location>
</feature>
<comment type="subunit">
    <text evidence="11">Heterodimer. The mRNA-capping enzyme is composed of two separate chains alpha and beta, respectively a mRNA guanylyltransferase and an mRNA 5'-triphosphate monophosphatase.</text>
</comment>
<dbReference type="InterPro" id="IPR000719">
    <property type="entry name" value="Prot_kinase_dom"/>
</dbReference>
<feature type="non-terminal residue" evidence="15">
    <location>
        <position position="1276"/>
    </location>
</feature>
<dbReference type="SMART" id="SM00220">
    <property type="entry name" value="S_TKc"/>
    <property type="match status" value="1"/>
</dbReference>
<dbReference type="InterPro" id="IPR017441">
    <property type="entry name" value="Protein_kinase_ATP_BS"/>
</dbReference>
<evidence type="ECO:0000256" key="4">
    <source>
        <dbReference type="ARBA" id="ARBA00022664"/>
    </source>
</evidence>
<evidence type="ECO:0000256" key="11">
    <source>
        <dbReference type="RuleBase" id="RU367053"/>
    </source>
</evidence>
<dbReference type="InterPro" id="IPR037009">
    <property type="entry name" value="mRNA_triPase_Cet1_sf"/>
</dbReference>
<feature type="compositionally biased region" description="Low complexity" evidence="13">
    <location>
        <begin position="76"/>
        <end position="89"/>
    </location>
</feature>
<dbReference type="PROSITE" id="PS00108">
    <property type="entry name" value="PROTEIN_KINASE_ST"/>
    <property type="match status" value="1"/>
</dbReference>
<feature type="compositionally biased region" description="Polar residues" evidence="13">
    <location>
        <begin position="134"/>
        <end position="152"/>
    </location>
</feature>
<dbReference type="InterPro" id="IPR004206">
    <property type="entry name" value="mRNA_triPase_Cet1"/>
</dbReference>
<dbReference type="PROSITE" id="PS50011">
    <property type="entry name" value="PROTEIN_KINASE_DOM"/>
    <property type="match status" value="1"/>
</dbReference>
<dbReference type="GO" id="GO:0006370">
    <property type="term" value="P:7-methylguanosine mRNA capping"/>
    <property type="evidence" value="ECO:0007669"/>
    <property type="project" value="UniProtKB-UniRule"/>
</dbReference>
<dbReference type="GO" id="GO:0005524">
    <property type="term" value="F:ATP binding"/>
    <property type="evidence" value="ECO:0007669"/>
    <property type="project" value="UniProtKB-UniRule"/>
</dbReference>
<comment type="function">
    <text evidence="11">First step of mRNA capping. Converts the 5'-triphosphate end of a nascent mRNA chain into a diphosphate end.</text>
</comment>
<evidence type="ECO:0000256" key="8">
    <source>
        <dbReference type="ARBA" id="ARBA00023242"/>
    </source>
</evidence>
<keyword evidence="11" id="KW-0506">mRNA capping</keyword>
<dbReference type="SUPFAM" id="SSF55154">
    <property type="entry name" value="CYTH-like phosphatases"/>
    <property type="match status" value="1"/>
</dbReference>
<feature type="compositionally biased region" description="Basic and acidic residues" evidence="13">
    <location>
        <begin position="876"/>
        <end position="904"/>
    </location>
</feature>
<evidence type="ECO:0000259" key="14">
    <source>
        <dbReference type="PROSITE" id="PS50011"/>
    </source>
</evidence>
<keyword evidence="7 10" id="KW-0067">ATP-binding</keyword>
<dbReference type="EMBL" id="PUHW01000460">
    <property type="protein sequence ID" value="KAG0686533.1"/>
    <property type="molecule type" value="Genomic_DNA"/>
</dbReference>
<evidence type="ECO:0000256" key="1">
    <source>
        <dbReference type="ARBA" id="ARBA00001946"/>
    </source>
</evidence>
<protein>
    <recommendedName>
        <fullName evidence="11">mRNA-capping enzyme subunit beta</fullName>
        <ecNumber evidence="11">3.6.1.74</ecNumber>
    </recommendedName>
    <alternativeName>
        <fullName evidence="11">mRNA 5'-phosphatase</fullName>
    </alternativeName>
    <alternativeName>
        <fullName evidence="11">mRNA 5'-triphosphate monophosphatase</fullName>
    </alternativeName>
</protein>
<comment type="catalytic activity">
    <reaction evidence="9">
        <text>a 5'-end triphospho-ribonucleoside in mRNA + H2O = a 5'-end diphospho-ribonucleoside in mRNA + phosphate + H(+)</text>
        <dbReference type="Rhea" id="RHEA:67004"/>
        <dbReference type="Rhea" id="RHEA-COMP:17164"/>
        <dbReference type="Rhea" id="RHEA-COMP:17165"/>
        <dbReference type="ChEBI" id="CHEBI:15377"/>
        <dbReference type="ChEBI" id="CHEBI:15378"/>
        <dbReference type="ChEBI" id="CHEBI:43474"/>
        <dbReference type="ChEBI" id="CHEBI:167616"/>
        <dbReference type="ChEBI" id="CHEBI:167618"/>
        <dbReference type="EC" id="3.6.1.74"/>
    </reaction>
    <physiologicalReaction direction="left-to-right" evidence="9">
        <dbReference type="Rhea" id="RHEA:67005"/>
    </physiologicalReaction>
</comment>
<feature type="coiled-coil region" evidence="12">
    <location>
        <begin position="936"/>
        <end position="963"/>
    </location>
</feature>
<feature type="compositionally biased region" description="Basic and acidic residues" evidence="13">
    <location>
        <begin position="798"/>
        <end position="816"/>
    </location>
</feature>
<dbReference type="GO" id="GO:0140818">
    <property type="term" value="F:mRNA 5'-triphosphate monophosphatase activity"/>
    <property type="evidence" value="ECO:0007669"/>
    <property type="project" value="UniProtKB-EC"/>
</dbReference>
<comment type="caution">
    <text evidence="15">The sequence shown here is derived from an EMBL/GenBank/DDBJ whole genome shotgun (WGS) entry which is preliminary data.</text>
</comment>
<feature type="compositionally biased region" description="Polar residues" evidence="13">
    <location>
        <begin position="90"/>
        <end position="102"/>
    </location>
</feature>
<evidence type="ECO:0000256" key="7">
    <source>
        <dbReference type="ARBA" id="ARBA00022840"/>
    </source>
</evidence>
<dbReference type="CDD" id="cd07470">
    <property type="entry name" value="CYTH-like_mRNA_RTPase"/>
    <property type="match status" value="1"/>
</dbReference>
<dbReference type="Proteomes" id="UP000697127">
    <property type="component" value="Unassembled WGS sequence"/>
</dbReference>
<keyword evidence="4 11" id="KW-0507">mRNA processing</keyword>
<dbReference type="InterPro" id="IPR011009">
    <property type="entry name" value="Kinase-like_dom_sf"/>
</dbReference>
<feature type="domain" description="Protein kinase" evidence="14">
    <location>
        <begin position="171"/>
        <end position="474"/>
    </location>
</feature>
<evidence type="ECO:0000256" key="13">
    <source>
        <dbReference type="SAM" id="MobiDB-lite"/>
    </source>
</evidence>
<feature type="region of interest" description="Disordered" evidence="13">
    <location>
        <begin position="134"/>
        <end position="153"/>
    </location>
</feature>
<keyword evidence="6 11" id="KW-0378">Hydrolase</keyword>
<dbReference type="AlphaFoldDB" id="A0A9P6WI77"/>
<dbReference type="GO" id="GO:0031533">
    <property type="term" value="C:mRNA capping enzyme complex"/>
    <property type="evidence" value="ECO:0007669"/>
    <property type="project" value="UniProtKB-UniRule"/>
</dbReference>
<evidence type="ECO:0000256" key="3">
    <source>
        <dbReference type="ARBA" id="ARBA00006345"/>
    </source>
</evidence>
<feature type="region of interest" description="Disordered" evidence="13">
    <location>
        <begin position="29"/>
        <end position="102"/>
    </location>
</feature>
<keyword evidence="8 11" id="KW-0539">Nucleus</keyword>
<reference evidence="15" key="1">
    <citation type="submission" date="2020-11" db="EMBL/GenBank/DDBJ databases">
        <title>Kefir isolates.</title>
        <authorList>
            <person name="Marcisauskas S."/>
            <person name="Kim Y."/>
            <person name="Blasche S."/>
        </authorList>
    </citation>
    <scope>NUCLEOTIDE SEQUENCE</scope>
    <source>
        <strain evidence="15">Olga-1</strain>
    </source>
</reference>
<dbReference type="PROSITE" id="PS00107">
    <property type="entry name" value="PROTEIN_KINASE_ATP"/>
    <property type="match status" value="1"/>
</dbReference>
<evidence type="ECO:0000256" key="10">
    <source>
        <dbReference type="PROSITE-ProRule" id="PRU10141"/>
    </source>
</evidence>
<keyword evidence="5 10" id="KW-0547">Nucleotide-binding</keyword>
<dbReference type="SUPFAM" id="SSF56112">
    <property type="entry name" value="Protein kinase-like (PK-like)"/>
    <property type="match status" value="1"/>
</dbReference>
<comment type="similarity">
    <text evidence="3 11">Belongs to the fungal TPase family.</text>
</comment>
<dbReference type="Pfam" id="PF02940">
    <property type="entry name" value="mRNA_triPase"/>
    <property type="match status" value="1"/>
</dbReference>
<dbReference type="Gene3D" id="1.10.510.10">
    <property type="entry name" value="Transferase(Phosphotransferase) domain 1"/>
    <property type="match status" value="1"/>
</dbReference>
<keyword evidence="12" id="KW-0175">Coiled coil</keyword>
<comment type="cofactor">
    <cofactor evidence="1 11">
        <name>Mg(2+)</name>
        <dbReference type="ChEBI" id="CHEBI:18420"/>
    </cofactor>
</comment>
<dbReference type="GO" id="GO:0004672">
    <property type="term" value="F:protein kinase activity"/>
    <property type="evidence" value="ECO:0007669"/>
    <property type="project" value="InterPro"/>
</dbReference>
<dbReference type="PANTHER" id="PTHR28118:SF1">
    <property type="entry name" value="POLYNUCLEOTIDE 5'-TRIPHOSPHATASE CTL1-RELATED"/>
    <property type="match status" value="1"/>
</dbReference>